<evidence type="ECO:0000313" key="1">
    <source>
        <dbReference type="EMBL" id="RDD86163.1"/>
    </source>
</evidence>
<protein>
    <submittedName>
        <fullName evidence="1">Uncharacterized protein</fullName>
    </submittedName>
</protein>
<dbReference type="EMBL" id="QQBH01000019">
    <property type="protein sequence ID" value="RDD86163.1"/>
    <property type="molecule type" value="Genomic_DNA"/>
</dbReference>
<dbReference type="AlphaFoldDB" id="A0A369V0V9"/>
<gene>
    <name evidence="1" type="ORF">DVZ84_25655</name>
</gene>
<comment type="caution">
    <text evidence="1">The sequence shown here is derived from an EMBL/GenBank/DDBJ whole genome shotgun (WGS) entry which is preliminary data.</text>
</comment>
<accession>A0A369V0V9</accession>
<reference evidence="1 2" key="1">
    <citation type="submission" date="2018-07" db="EMBL/GenBank/DDBJ databases">
        <title>Genome guided investigation of antibiotics producing actinomycetales strain isolated from a Macau mangrove ecosystem.</title>
        <authorList>
            <person name="Hu D."/>
        </authorList>
    </citation>
    <scope>NUCLEOTIDE SEQUENCE [LARGE SCALE GENOMIC DNA]</scope>
    <source>
        <strain evidence="1 2">2297</strain>
    </source>
</reference>
<evidence type="ECO:0000313" key="2">
    <source>
        <dbReference type="Proteomes" id="UP000253742"/>
    </source>
</evidence>
<sequence>MREKMFRAAVKIATALLVGELRPERLIDPLCDAGDSSGVLLIIMFFVCLTAPSDRKADSERRSG</sequence>
<organism evidence="1 2">
    <name type="scientific">Streptomyces parvulus</name>
    <dbReference type="NCBI Taxonomy" id="146923"/>
    <lineage>
        <taxon>Bacteria</taxon>
        <taxon>Bacillati</taxon>
        <taxon>Actinomycetota</taxon>
        <taxon>Actinomycetes</taxon>
        <taxon>Kitasatosporales</taxon>
        <taxon>Streptomycetaceae</taxon>
        <taxon>Streptomyces</taxon>
    </lineage>
</organism>
<dbReference type="Proteomes" id="UP000253742">
    <property type="component" value="Unassembled WGS sequence"/>
</dbReference>
<proteinExistence type="predicted"/>
<name>A0A369V0V9_9ACTN</name>